<dbReference type="Pfam" id="PF00098">
    <property type="entry name" value="zf-CCHC"/>
    <property type="match status" value="1"/>
</dbReference>
<evidence type="ECO:0000259" key="2">
    <source>
        <dbReference type="PROSITE" id="PS50158"/>
    </source>
</evidence>
<organism evidence="3 4">
    <name type="scientific">Smittium culicis</name>
    <dbReference type="NCBI Taxonomy" id="133412"/>
    <lineage>
        <taxon>Eukaryota</taxon>
        <taxon>Fungi</taxon>
        <taxon>Fungi incertae sedis</taxon>
        <taxon>Zoopagomycota</taxon>
        <taxon>Kickxellomycotina</taxon>
        <taxon>Harpellomycetes</taxon>
        <taxon>Harpellales</taxon>
        <taxon>Legeriomycetaceae</taxon>
        <taxon>Smittium</taxon>
    </lineage>
</organism>
<keyword evidence="1" id="KW-0863">Zinc-finger</keyword>
<sequence>MSEASIQVTAEQLNNVIALLISKETEITELRIQLIQGESQFQIAVVGHQEALAKLEAESKKNNELILQMTVMEKIMLKREMELVKLKADLYERISVLQSVTVSHEPAADAIGFAINGVTEIFENYTTLKDFQKRALVVQSLKDPSRDWQNSHPTPAAPITYDIESFSAPIQVENDYAVAAAQYDPYSRQRQHVKNYQRNPFQRSRLPHNRENTTMTKEQFDEYVKNSVCFNCGAKGHLRSSCFKPRKMFRTMLVAVAEDSGNDQAQ</sequence>
<dbReference type="GO" id="GO:0003676">
    <property type="term" value="F:nucleic acid binding"/>
    <property type="evidence" value="ECO:0007669"/>
    <property type="project" value="InterPro"/>
</dbReference>
<dbReference type="InterPro" id="IPR001878">
    <property type="entry name" value="Znf_CCHC"/>
</dbReference>
<dbReference type="Gene3D" id="4.10.60.10">
    <property type="entry name" value="Zinc finger, CCHC-type"/>
    <property type="match status" value="1"/>
</dbReference>
<dbReference type="SUPFAM" id="SSF57756">
    <property type="entry name" value="Retrovirus zinc finger-like domains"/>
    <property type="match status" value="1"/>
</dbReference>
<keyword evidence="4" id="KW-1185">Reference proteome</keyword>
<name>A0A1R1XYJ8_9FUNG</name>
<gene>
    <name evidence="3" type="ORF">AYI69_g6484</name>
</gene>
<evidence type="ECO:0000313" key="3">
    <source>
        <dbReference type="EMBL" id="OMJ19762.1"/>
    </source>
</evidence>
<dbReference type="PROSITE" id="PS50158">
    <property type="entry name" value="ZF_CCHC"/>
    <property type="match status" value="1"/>
</dbReference>
<accession>A0A1R1XYJ8</accession>
<dbReference type="InterPro" id="IPR036875">
    <property type="entry name" value="Znf_CCHC_sf"/>
</dbReference>
<keyword evidence="1" id="KW-0862">Zinc</keyword>
<reference evidence="4" key="1">
    <citation type="submission" date="2017-01" db="EMBL/GenBank/DDBJ databases">
        <authorList>
            <person name="Wang Y."/>
            <person name="White M."/>
            <person name="Kvist S."/>
            <person name="Moncalvo J.-M."/>
        </authorList>
    </citation>
    <scope>NUCLEOTIDE SEQUENCE [LARGE SCALE GENOMIC DNA]</scope>
    <source>
        <strain evidence="4">ID-206-W2</strain>
    </source>
</reference>
<keyword evidence="1" id="KW-0479">Metal-binding</keyword>
<dbReference type="OrthoDB" id="6492514at2759"/>
<evidence type="ECO:0000256" key="1">
    <source>
        <dbReference type="PROSITE-ProRule" id="PRU00047"/>
    </source>
</evidence>
<feature type="domain" description="CCHC-type" evidence="2">
    <location>
        <begin position="229"/>
        <end position="242"/>
    </location>
</feature>
<dbReference type="Proteomes" id="UP000187429">
    <property type="component" value="Unassembled WGS sequence"/>
</dbReference>
<dbReference type="EMBL" id="LSSM01002918">
    <property type="protein sequence ID" value="OMJ19762.1"/>
    <property type="molecule type" value="Genomic_DNA"/>
</dbReference>
<evidence type="ECO:0000313" key="4">
    <source>
        <dbReference type="Proteomes" id="UP000187429"/>
    </source>
</evidence>
<dbReference type="GO" id="GO:0008270">
    <property type="term" value="F:zinc ion binding"/>
    <property type="evidence" value="ECO:0007669"/>
    <property type="project" value="UniProtKB-KW"/>
</dbReference>
<dbReference type="AlphaFoldDB" id="A0A1R1XYJ8"/>
<proteinExistence type="predicted"/>
<protein>
    <recommendedName>
        <fullName evidence="2">CCHC-type domain-containing protein</fullName>
    </recommendedName>
</protein>
<comment type="caution">
    <text evidence="3">The sequence shown here is derived from an EMBL/GenBank/DDBJ whole genome shotgun (WGS) entry which is preliminary data.</text>
</comment>